<dbReference type="GO" id="GO:0006952">
    <property type="term" value="P:defense response"/>
    <property type="evidence" value="ECO:0007669"/>
    <property type="project" value="InterPro"/>
</dbReference>
<evidence type="ECO:0000313" key="7">
    <source>
        <dbReference type="EMBL" id="KAG5594092.1"/>
    </source>
</evidence>
<feature type="signal peptide" evidence="5">
    <location>
        <begin position="1"/>
        <end position="23"/>
    </location>
</feature>
<sequence length="79" mass="8997">MAHSMRFFAIVLFLAMLVMDTEMGPMRIIEARICESPSQRFKGPCLTDRNCASVCETEGFTGGDCRGLRRRCFCTKECY</sequence>
<dbReference type="PANTHER" id="PTHR33147:SF39">
    <property type="entry name" value="DRO1 PROTEIN-RELATED"/>
    <property type="match status" value="1"/>
</dbReference>
<dbReference type="InterPro" id="IPR036574">
    <property type="entry name" value="Scorpion_toxin-like_sf"/>
</dbReference>
<comment type="caution">
    <text evidence="7">The sequence shown here is derived from an EMBL/GenBank/DDBJ whole genome shotgun (WGS) entry which is preliminary data.</text>
</comment>
<comment type="subcellular location">
    <subcellularLocation>
        <location evidence="1">Secreted</location>
    </subcellularLocation>
</comment>
<evidence type="ECO:0000259" key="6">
    <source>
        <dbReference type="SMART" id="SM00505"/>
    </source>
</evidence>
<evidence type="ECO:0000256" key="3">
    <source>
        <dbReference type="ARBA" id="ARBA00022729"/>
    </source>
</evidence>
<dbReference type="SUPFAM" id="SSF57095">
    <property type="entry name" value="Scorpion toxin-like"/>
    <property type="match status" value="1"/>
</dbReference>
<evidence type="ECO:0000256" key="1">
    <source>
        <dbReference type="ARBA" id="ARBA00004613"/>
    </source>
</evidence>
<dbReference type="InterPro" id="IPR003614">
    <property type="entry name" value="Knottins"/>
</dbReference>
<proteinExistence type="predicted"/>
<keyword evidence="8" id="KW-1185">Reference proteome</keyword>
<dbReference type="PANTHER" id="PTHR33147">
    <property type="entry name" value="DEFENSIN-LIKE PROTEIN 1"/>
    <property type="match status" value="1"/>
</dbReference>
<evidence type="ECO:0000256" key="5">
    <source>
        <dbReference type="SAM" id="SignalP"/>
    </source>
</evidence>
<reference evidence="7 8" key="1">
    <citation type="submission" date="2020-09" db="EMBL/GenBank/DDBJ databases">
        <title>De no assembly of potato wild relative species, Solanum commersonii.</title>
        <authorList>
            <person name="Cho K."/>
        </authorList>
    </citation>
    <scope>NUCLEOTIDE SEQUENCE [LARGE SCALE GENOMIC DNA]</scope>
    <source>
        <strain evidence="7">LZ3.2</strain>
        <tissue evidence="7">Leaf</tissue>
    </source>
</reference>
<feature type="domain" description="Knottins-like" evidence="6">
    <location>
        <begin position="33"/>
        <end position="78"/>
    </location>
</feature>
<keyword evidence="3 5" id="KW-0732">Signal</keyword>
<gene>
    <name evidence="7" type="ORF">H5410_035324</name>
</gene>
<evidence type="ECO:0000256" key="4">
    <source>
        <dbReference type="ARBA" id="ARBA00023157"/>
    </source>
</evidence>
<keyword evidence="2" id="KW-0964">Secreted</keyword>
<dbReference type="InterPro" id="IPR008176">
    <property type="entry name" value="Defensin_plant"/>
</dbReference>
<dbReference type="CDD" id="cd00107">
    <property type="entry name" value="Knot1"/>
    <property type="match status" value="1"/>
</dbReference>
<name>A0A9J5Y4B2_SOLCO</name>
<keyword evidence="4" id="KW-1015">Disulfide bond</keyword>
<evidence type="ECO:0000256" key="2">
    <source>
        <dbReference type="ARBA" id="ARBA00022525"/>
    </source>
</evidence>
<protein>
    <recommendedName>
        <fullName evidence="6">Knottins-like domain-containing protein</fullName>
    </recommendedName>
</protein>
<organism evidence="7 8">
    <name type="scientific">Solanum commersonii</name>
    <name type="common">Commerson's wild potato</name>
    <name type="synonym">Commerson's nightshade</name>
    <dbReference type="NCBI Taxonomy" id="4109"/>
    <lineage>
        <taxon>Eukaryota</taxon>
        <taxon>Viridiplantae</taxon>
        <taxon>Streptophyta</taxon>
        <taxon>Embryophyta</taxon>
        <taxon>Tracheophyta</taxon>
        <taxon>Spermatophyta</taxon>
        <taxon>Magnoliopsida</taxon>
        <taxon>eudicotyledons</taxon>
        <taxon>Gunneridae</taxon>
        <taxon>Pentapetalae</taxon>
        <taxon>asterids</taxon>
        <taxon>lamiids</taxon>
        <taxon>Solanales</taxon>
        <taxon>Solanaceae</taxon>
        <taxon>Solanoideae</taxon>
        <taxon>Solaneae</taxon>
        <taxon>Solanum</taxon>
    </lineage>
</organism>
<dbReference type="PROSITE" id="PS00940">
    <property type="entry name" value="GAMMA_THIONIN"/>
    <property type="match status" value="1"/>
</dbReference>
<evidence type="ECO:0000313" key="8">
    <source>
        <dbReference type="Proteomes" id="UP000824120"/>
    </source>
</evidence>
<dbReference type="Pfam" id="PF00304">
    <property type="entry name" value="Gamma-thionin"/>
    <property type="match status" value="1"/>
</dbReference>
<dbReference type="GO" id="GO:0005576">
    <property type="term" value="C:extracellular region"/>
    <property type="evidence" value="ECO:0007669"/>
    <property type="project" value="UniProtKB-SubCell"/>
</dbReference>
<feature type="chain" id="PRO_5039896545" description="Knottins-like domain-containing protein" evidence="5">
    <location>
        <begin position="24"/>
        <end position="79"/>
    </location>
</feature>
<dbReference type="AlphaFoldDB" id="A0A9J5Y4B2"/>
<dbReference type="Proteomes" id="UP000824120">
    <property type="component" value="Chromosome 7"/>
</dbReference>
<dbReference type="Gene3D" id="3.30.30.10">
    <property type="entry name" value="Knottin, scorpion toxin-like"/>
    <property type="match status" value="1"/>
</dbReference>
<dbReference type="SMART" id="SM00505">
    <property type="entry name" value="Knot1"/>
    <property type="match status" value="1"/>
</dbReference>
<dbReference type="PRINTS" id="PR00288">
    <property type="entry name" value="PUROTHIONIN"/>
</dbReference>
<accession>A0A9J5Y4B2</accession>
<dbReference type="OrthoDB" id="683455at2759"/>
<dbReference type="EMBL" id="JACXVP010000007">
    <property type="protein sequence ID" value="KAG5594092.1"/>
    <property type="molecule type" value="Genomic_DNA"/>
</dbReference>